<dbReference type="EMBL" id="JBHLXG010000003">
    <property type="protein sequence ID" value="MFC0225296.1"/>
    <property type="molecule type" value="Genomic_DNA"/>
</dbReference>
<sequence>MSHEKLRNVIDEQVGIISRKVTVGNYKFTKYKLKLIGKGRGKAPREISIPTIRDKIALKALCKFLQARFAGSVSFELPQIIIRKIKYELENDKYDTFIKLDVSNFYPSIKHEELIKRVKKRVRDERIVSLINSAIKTPTVARSTSFDEIPSVGVPQGLSISNILAAIYLSNIDKALNSLSDIKYFRYVDDILILCDAKRCAGLTADIIKRFKRIGLVIHKPNESSGKSSIGSVNVNRFSYLGYDFVSGLVYARQSSMAKLRESLLTIFTEFKYSKIKSIEFLEWRLNLRITGCVFQGKSKGWAFFFSEITDESFLHEMDLFLKKLCIRFNVDLNLKNFVRTIYSIRHKRLTTRYIPNFDDFTIEEMIHVLEFYFKKSTTDMAPTEIIYNFKKRISKQVKDLETDIIDAGSTRS</sequence>
<evidence type="ECO:0000256" key="1">
    <source>
        <dbReference type="ARBA" id="ARBA00034120"/>
    </source>
</evidence>
<reference evidence="3 4" key="1">
    <citation type="submission" date="2024-09" db="EMBL/GenBank/DDBJ databases">
        <authorList>
            <person name="Sun Q."/>
            <person name="Mori K."/>
        </authorList>
    </citation>
    <scope>NUCLEOTIDE SEQUENCE [LARGE SCALE GENOMIC DNA]</scope>
    <source>
        <strain evidence="3 4">CCM 8626</strain>
    </source>
</reference>
<dbReference type="PANTHER" id="PTHR34047:SF8">
    <property type="entry name" value="PROTEIN YKFC"/>
    <property type="match status" value="1"/>
</dbReference>
<evidence type="ECO:0000313" key="4">
    <source>
        <dbReference type="Proteomes" id="UP001589792"/>
    </source>
</evidence>
<dbReference type="InterPro" id="IPR051083">
    <property type="entry name" value="GrpII_Intron_Splice-Mob/Def"/>
</dbReference>
<dbReference type="Pfam" id="PF00078">
    <property type="entry name" value="RVT_1"/>
    <property type="match status" value="1"/>
</dbReference>
<protein>
    <submittedName>
        <fullName evidence="3">Reverse transcriptase domain-containing protein</fullName>
    </submittedName>
</protein>
<dbReference type="InterPro" id="IPR000477">
    <property type="entry name" value="RT_dom"/>
</dbReference>
<evidence type="ECO:0000259" key="2">
    <source>
        <dbReference type="PROSITE" id="PS50878"/>
    </source>
</evidence>
<feature type="domain" description="Reverse transcriptase" evidence="2">
    <location>
        <begin position="17"/>
        <end position="245"/>
    </location>
</feature>
<proteinExistence type="inferred from homology"/>
<keyword evidence="3" id="KW-0548">Nucleotidyltransferase</keyword>
<accession>A0ABV6E8N5</accession>
<keyword evidence="3" id="KW-0695">RNA-directed DNA polymerase</keyword>
<dbReference type="RefSeq" id="WP_380672469.1">
    <property type="nucleotide sequence ID" value="NZ_CP173186.1"/>
</dbReference>
<comment type="caution">
    <text evidence="3">The sequence shown here is derived from an EMBL/GenBank/DDBJ whole genome shotgun (WGS) entry which is preliminary data.</text>
</comment>
<evidence type="ECO:0000313" key="3">
    <source>
        <dbReference type="EMBL" id="MFC0225296.1"/>
    </source>
</evidence>
<comment type="similarity">
    <text evidence="1">Belongs to the bacterial reverse transcriptase family.</text>
</comment>
<dbReference type="GO" id="GO:0003964">
    <property type="term" value="F:RNA-directed DNA polymerase activity"/>
    <property type="evidence" value="ECO:0007669"/>
    <property type="project" value="UniProtKB-KW"/>
</dbReference>
<keyword evidence="3" id="KW-0808">Transferase</keyword>
<dbReference type="InterPro" id="IPR043502">
    <property type="entry name" value="DNA/RNA_pol_sf"/>
</dbReference>
<keyword evidence="4" id="KW-1185">Reference proteome</keyword>
<dbReference type="PROSITE" id="PS50878">
    <property type="entry name" value="RT_POL"/>
    <property type="match status" value="1"/>
</dbReference>
<dbReference type="SUPFAM" id="SSF56672">
    <property type="entry name" value="DNA/RNA polymerases"/>
    <property type="match status" value="1"/>
</dbReference>
<organism evidence="3 4">
    <name type="scientific">Serratia aquatilis</name>
    <dbReference type="NCBI Taxonomy" id="1737515"/>
    <lineage>
        <taxon>Bacteria</taxon>
        <taxon>Pseudomonadati</taxon>
        <taxon>Pseudomonadota</taxon>
        <taxon>Gammaproteobacteria</taxon>
        <taxon>Enterobacterales</taxon>
        <taxon>Yersiniaceae</taxon>
        <taxon>Serratia</taxon>
    </lineage>
</organism>
<dbReference type="PANTHER" id="PTHR34047">
    <property type="entry name" value="NUCLEAR INTRON MATURASE 1, MITOCHONDRIAL-RELATED"/>
    <property type="match status" value="1"/>
</dbReference>
<dbReference type="Proteomes" id="UP001589792">
    <property type="component" value="Unassembled WGS sequence"/>
</dbReference>
<gene>
    <name evidence="3" type="ORF">ACFFJ3_02035</name>
</gene>
<name>A0ABV6E8N5_9GAMM</name>